<dbReference type="PROSITE" id="PS50297">
    <property type="entry name" value="ANK_REP_REGION"/>
    <property type="match status" value="6"/>
</dbReference>
<dbReference type="InterPro" id="IPR036770">
    <property type="entry name" value="Ankyrin_rpt-contain_sf"/>
</dbReference>
<feature type="repeat" description="ANK" evidence="4">
    <location>
        <begin position="268"/>
        <end position="300"/>
    </location>
</feature>
<dbReference type="KEGG" id="gat:120814273"/>
<dbReference type="SMART" id="SM00248">
    <property type="entry name" value="ANK"/>
    <property type="match status" value="10"/>
</dbReference>
<evidence type="ECO:0000313" key="7">
    <source>
        <dbReference type="Proteomes" id="UP000007635"/>
    </source>
</evidence>
<dbReference type="RefSeq" id="XP_040025607.1">
    <property type="nucleotide sequence ID" value="XM_040169673.1"/>
</dbReference>
<feature type="repeat" description="ANK" evidence="4">
    <location>
        <begin position="235"/>
        <end position="267"/>
    </location>
</feature>
<dbReference type="Ensembl" id="ENSGACT00000018054.2">
    <property type="protein sequence ID" value="ENSGACP00000018019.2"/>
    <property type="gene ID" value="ENSGACG00000023515.1"/>
</dbReference>
<feature type="repeat" description="ANK" evidence="4">
    <location>
        <begin position="366"/>
        <end position="398"/>
    </location>
</feature>
<dbReference type="Pfam" id="PF12796">
    <property type="entry name" value="Ank_2"/>
    <property type="match status" value="3"/>
</dbReference>
<dbReference type="PRINTS" id="PR01415">
    <property type="entry name" value="ANKYRIN"/>
</dbReference>
<dbReference type="SMART" id="SM00969">
    <property type="entry name" value="SOCS_box"/>
    <property type="match status" value="1"/>
</dbReference>
<dbReference type="Proteomes" id="UP000007635">
    <property type="component" value="Unassembled WGS sequence"/>
</dbReference>
<keyword evidence="3 4" id="KW-0040">ANK repeat</keyword>
<dbReference type="Gene3D" id="1.25.40.20">
    <property type="entry name" value="Ankyrin repeat-containing domain"/>
    <property type="match status" value="3"/>
</dbReference>
<dbReference type="Pfam" id="PF07525">
    <property type="entry name" value="SOCS_box"/>
    <property type="match status" value="1"/>
</dbReference>
<reference evidence="6 7" key="1">
    <citation type="journal article" date="2021" name="G3 (Bethesda)">
        <title>Improved contiguity of the threespine stickleback genome using long-read sequencing.</title>
        <authorList>
            <person name="Nath S."/>
            <person name="Shaw D.E."/>
            <person name="White M.A."/>
        </authorList>
    </citation>
    <scope>NUCLEOTIDE SEQUENCE [LARGE SCALE GENOMIC DNA]</scope>
    <source>
        <strain evidence="6 7">Lake Benthic</strain>
    </source>
</reference>
<feature type="repeat" description="ANK" evidence="4">
    <location>
        <begin position="438"/>
        <end position="470"/>
    </location>
</feature>
<name>G3PK89_GASAC</name>
<keyword evidence="2" id="KW-0677">Repeat</keyword>
<dbReference type="AlphaFoldDB" id="G3PK89"/>
<proteinExistence type="predicted"/>
<dbReference type="PROSITE" id="PS50088">
    <property type="entry name" value="ANK_REPEAT"/>
    <property type="match status" value="8"/>
</dbReference>
<evidence type="ECO:0000313" key="6">
    <source>
        <dbReference type="Ensembl" id="ENSGACP00000018019.2"/>
    </source>
</evidence>
<reference evidence="6" key="2">
    <citation type="submission" date="2025-08" db="UniProtKB">
        <authorList>
            <consortium name="Ensembl"/>
        </authorList>
    </citation>
    <scope>IDENTIFICATION</scope>
</reference>
<feature type="repeat" description="ANK" evidence="4">
    <location>
        <begin position="202"/>
        <end position="234"/>
    </location>
</feature>
<dbReference type="SUPFAM" id="SSF48403">
    <property type="entry name" value="Ankyrin repeat"/>
    <property type="match status" value="2"/>
</dbReference>
<dbReference type="PANTHER" id="PTHR24189:SF50">
    <property type="entry name" value="ANKYRIN REPEAT AND SOCS BOX PROTEIN 2"/>
    <property type="match status" value="1"/>
</dbReference>
<comment type="pathway">
    <text evidence="1">Protein modification; protein ubiquitination.</text>
</comment>
<dbReference type="InterPro" id="IPR001496">
    <property type="entry name" value="SOCS_box"/>
</dbReference>
<feature type="repeat" description="ANK" evidence="4">
    <location>
        <begin position="169"/>
        <end position="201"/>
    </location>
</feature>
<dbReference type="GO" id="GO:0016567">
    <property type="term" value="P:protein ubiquitination"/>
    <property type="evidence" value="ECO:0007669"/>
    <property type="project" value="UniProtKB-UniPathway"/>
</dbReference>
<feature type="repeat" description="ANK" evidence="4">
    <location>
        <begin position="408"/>
        <end position="436"/>
    </location>
</feature>
<keyword evidence="7" id="KW-1185">Reference proteome</keyword>
<dbReference type="PROSITE" id="PS50225">
    <property type="entry name" value="SOCS"/>
    <property type="match status" value="1"/>
</dbReference>
<evidence type="ECO:0000256" key="3">
    <source>
        <dbReference type="ARBA" id="ARBA00023043"/>
    </source>
</evidence>
<feature type="domain" description="SOCS box" evidence="5">
    <location>
        <begin position="583"/>
        <end position="635"/>
    </location>
</feature>
<dbReference type="Bgee" id="ENSGACG00000013627">
    <property type="expression patterns" value="Expressed in muscle tissue and 2 other cell types or tissues"/>
</dbReference>
<accession>G3PK89</accession>
<dbReference type="Gene3D" id="1.10.750.20">
    <property type="entry name" value="SOCS box"/>
    <property type="match status" value="1"/>
</dbReference>
<evidence type="ECO:0000256" key="4">
    <source>
        <dbReference type="PROSITE-ProRule" id="PRU00023"/>
    </source>
</evidence>
<evidence type="ECO:0000259" key="5">
    <source>
        <dbReference type="PROSITE" id="PS50225"/>
    </source>
</evidence>
<dbReference type="Pfam" id="PF00023">
    <property type="entry name" value="Ank"/>
    <property type="match status" value="1"/>
</dbReference>
<dbReference type="UniPathway" id="UPA00143"/>
<dbReference type="PANTHER" id="PTHR24189">
    <property type="entry name" value="MYOTROPHIN"/>
    <property type="match status" value="1"/>
</dbReference>
<feature type="repeat" description="ANK" evidence="4">
    <location>
        <begin position="334"/>
        <end position="366"/>
    </location>
</feature>
<dbReference type="GeneTree" id="ENSGT00940000155490"/>
<protein>
    <submittedName>
        <fullName evidence="6">Ankyrin repeat and SOCS box containing 2a, tandem duplicate 2</fullName>
    </submittedName>
</protein>
<organism evidence="6 7">
    <name type="scientific">Gasterosteus aculeatus aculeatus</name>
    <name type="common">three-spined stickleback</name>
    <dbReference type="NCBI Taxonomy" id="481459"/>
    <lineage>
        <taxon>Eukaryota</taxon>
        <taxon>Metazoa</taxon>
        <taxon>Chordata</taxon>
        <taxon>Craniata</taxon>
        <taxon>Vertebrata</taxon>
        <taxon>Euteleostomi</taxon>
        <taxon>Actinopterygii</taxon>
        <taxon>Neopterygii</taxon>
        <taxon>Teleostei</taxon>
        <taxon>Neoteleostei</taxon>
        <taxon>Acanthomorphata</taxon>
        <taxon>Eupercaria</taxon>
        <taxon>Perciformes</taxon>
        <taxon>Cottioidei</taxon>
        <taxon>Gasterosteales</taxon>
        <taxon>Gasterosteidae</taxon>
        <taxon>Gasterosteus</taxon>
    </lineage>
</organism>
<reference evidence="6" key="3">
    <citation type="submission" date="2025-09" db="UniProtKB">
        <authorList>
            <consortium name="Ensembl"/>
        </authorList>
    </citation>
    <scope>IDENTIFICATION</scope>
</reference>
<dbReference type="FunFam" id="1.10.750.20:FF:000001">
    <property type="entry name" value="Ankyrin repeat and SOCS box containing 1"/>
    <property type="match status" value="1"/>
</dbReference>
<dbReference type="GeneID" id="120814273"/>
<dbReference type="InterPro" id="IPR002110">
    <property type="entry name" value="Ankyrin_rpt"/>
</dbReference>
<evidence type="ECO:0000256" key="1">
    <source>
        <dbReference type="ARBA" id="ARBA00004906"/>
    </source>
</evidence>
<evidence type="ECO:0000256" key="2">
    <source>
        <dbReference type="ARBA" id="ARBA00022737"/>
    </source>
</evidence>
<sequence>MMAVSEVNLDDYSVYSHLSDEELVQIAVERSLCEKLHEDPLPSTVPFEPIGLDPDWRRPDPLRHRAYDPSSRPPPLDLPCVHQCVKPPNSLSQFLYEAPRSQLSPLQSLIINGDAAALMALVRQSFGGLMEPDNEGWIALHEASFYGQLQCLAILIKAYPDSVNRCTLKSQTALLLAAGRGNVSCVDFLLKNGASPNIFNKERETPLFAACENPSEDIVALLLRSGAQVNRCSLQGTSALHEACRHGQLKLCRLLLEAGGDLRIKNIYGIQSFFIAAQHGHTDIIKLLAGEGADINEQAGDGASPLFEACKNGHVCGVNALLILKADANLSMKSGLLPLHVAIQKKHSRIVSLLIPVTSRVRIQHSGISPLHIAAENNSDDIMELLIKSGFDVNSKLSEDRSKMYKDRRSTPLYFSVYNGNLQATKMLLEAGADPNLDVFNALLIAVQLGRMDMAVLLLKYGANVNAQISPQLSWFPAALLLKIESLPMFKLLLDNGCDAQPCFNCPYGQKSHPALSPALRPIEEMRHSREAPPPSCLHFCEAVSSSSFCLAAGPIISLLLDYVSHVCLCSRLLEVLESRSDWVDIRLKALPPHPLMQLCRLEIRRLVGVQRLKLICTLPLPTRLICFLNHNTTPHSPEVPLF</sequence>
<dbReference type="InterPro" id="IPR050745">
    <property type="entry name" value="Multifunctional_regulatory"/>
</dbReference>